<organism evidence="3 4">
    <name type="scientific">Comamonas testosteroni</name>
    <name type="common">Pseudomonas testosteroni</name>
    <dbReference type="NCBI Taxonomy" id="285"/>
    <lineage>
        <taxon>Bacteria</taxon>
        <taxon>Pseudomonadati</taxon>
        <taxon>Pseudomonadota</taxon>
        <taxon>Betaproteobacteria</taxon>
        <taxon>Burkholderiales</taxon>
        <taxon>Comamonadaceae</taxon>
        <taxon>Comamonas</taxon>
    </lineage>
</organism>
<dbReference type="AlphaFoldDB" id="A0A373FFR3"/>
<evidence type="ECO:0000256" key="1">
    <source>
        <dbReference type="ARBA" id="ARBA00023125"/>
    </source>
</evidence>
<evidence type="ECO:0000313" key="3">
    <source>
        <dbReference type="EMBL" id="RGE42983.1"/>
    </source>
</evidence>
<dbReference type="Proteomes" id="UP000261948">
    <property type="component" value="Unassembled WGS sequence"/>
</dbReference>
<dbReference type="OrthoDB" id="6120544at2"/>
<proteinExistence type="predicted"/>
<reference evidence="3 4" key="1">
    <citation type="submission" date="2018-08" db="EMBL/GenBank/DDBJ databases">
        <title>Comamonas testosteroni strain SWCO2.</title>
        <authorList>
            <person name="Jiang N."/>
            <person name="Zhang X.Z."/>
        </authorList>
    </citation>
    <scope>NUCLEOTIDE SEQUENCE [LARGE SCALE GENOMIC DNA]</scope>
    <source>
        <strain evidence="3 4">SWCO2</strain>
    </source>
</reference>
<dbReference type="Pfam" id="PF01381">
    <property type="entry name" value="HTH_3"/>
    <property type="match status" value="1"/>
</dbReference>
<gene>
    <name evidence="3" type="ORF">DZC30_16165</name>
</gene>
<dbReference type="PROSITE" id="PS50943">
    <property type="entry name" value="HTH_CROC1"/>
    <property type="match status" value="1"/>
</dbReference>
<name>A0A373FFR3_COMTE</name>
<accession>A0A373FFR3</accession>
<comment type="caution">
    <text evidence="3">The sequence shown here is derived from an EMBL/GenBank/DDBJ whole genome shotgun (WGS) entry which is preliminary data.</text>
</comment>
<dbReference type="InterPro" id="IPR050807">
    <property type="entry name" value="TransReg_Diox_bact_type"/>
</dbReference>
<evidence type="ECO:0000313" key="4">
    <source>
        <dbReference type="Proteomes" id="UP000261948"/>
    </source>
</evidence>
<dbReference type="SUPFAM" id="SSF47413">
    <property type="entry name" value="lambda repressor-like DNA-binding domains"/>
    <property type="match status" value="1"/>
</dbReference>
<feature type="domain" description="HTH cro/C1-type" evidence="2">
    <location>
        <begin position="8"/>
        <end position="63"/>
    </location>
</feature>
<dbReference type="GO" id="GO:0005829">
    <property type="term" value="C:cytosol"/>
    <property type="evidence" value="ECO:0007669"/>
    <property type="project" value="TreeGrafter"/>
</dbReference>
<keyword evidence="1" id="KW-0238">DNA-binding</keyword>
<dbReference type="GO" id="GO:0003677">
    <property type="term" value="F:DNA binding"/>
    <property type="evidence" value="ECO:0007669"/>
    <property type="project" value="UniProtKB-KW"/>
</dbReference>
<sequence length="105" mass="11420">MTHLGERIRARRRELGLSQGKLAQMADVTASAISQIESGAIRTLKNDTLSRLAVALQTTALELMAGLPSEAAAALPGDEQRLLECYRNLDLPLREIALKLIKALQ</sequence>
<dbReference type="InterPro" id="IPR001387">
    <property type="entry name" value="Cro/C1-type_HTH"/>
</dbReference>
<keyword evidence="4" id="KW-1185">Reference proteome</keyword>
<dbReference type="Gene3D" id="1.10.260.40">
    <property type="entry name" value="lambda repressor-like DNA-binding domains"/>
    <property type="match status" value="1"/>
</dbReference>
<dbReference type="PANTHER" id="PTHR46797:SF1">
    <property type="entry name" value="METHYLPHOSPHONATE SYNTHASE"/>
    <property type="match status" value="1"/>
</dbReference>
<dbReference type="SMART" id="SM00530">
    <property type="entry name" value="HTH_XRE"/>
    <property type="match status" value="1"/>
</dbReference>
<dbReference type="InterPro" id="IPR010982">
    <property type="entry name" value="Lambda_DNA-bd_dom_sf"/>
</dbReference>
<protein>
    <submittedName>
        <fullName evidence="3">Helix-turn-helix domain-containing protein</fullName>
    </submittedName>
</protein>
<evidence type="ECO:0000259" key="2">
    <source>
        <dbReference type="PROSITE" id="PS50943"/>
    </source>
</evidence>
<dbReference type="PANTHER" id="PTHR46797">
    <property type="entry name" value="HTH-TYPE TRANSCRIPTIONAL REGULATOR"/>
    <property type="match status" value="1"/>
</dbReference>
<dbReference type="GO" id="GO:0003700">
    <property type="term" value="F:DNA-binding transcription factor activity"/>
    <property type="evidence" value="ECO:0007669"/>
    <property type="project" value="TreeGrafter"/>
</dbReference>
<dbReference type="CDD" id="cd00093">
    <property type="entry name" value="HTH_XRE"/>
    <property type="match status" value="1"/>
</dbReference>
<dbReference type="EMBL" id="QURR01000021">
    <property type="protein sequence ID" value="RGE42983.1"/>
    <property type="molecule type" value="Genomic_DNA"/>
</dbReference>